<keyword evidence="3" id="KW-1185">Reference proteome</keyword>
<feature type="domain" description="SnoaL-like" evidence="1">
    <location>
        <begin position="22"/>
        <end position="138"/>
    </location>
</feature>
<gene>
    <name evidence="2" type="ORF">JNB85_01435</name>
</gene>
<evidence type="ECO:0000313" key="2">
    <source>
        <dbReference type="EMBL" id="MBW9051070.1"/>
    </source>
</evidence>
<dbReference type="Gene3D" id="3.10.450.50">
    <property type="match status" value="1"/>
</dbReference>
<accession>A0ABS7GNT7</accession>
<dbReference type="InterPro" id="IPR037401">
    <property type="entry name" value="SnoaL-like"/>
</dbReference>
<proteinExistence type="predicted"/>
<dbReference type="InterPro" id="IPR032710">
    <property type="entry name" value="NTF2-like_dom_sf"/>
</dbReference>
<dbReference type="EMBL" id="JAEUAK010000001">
    <property type="protein sequence ID" value="MBW9051070.1"/>
    <property type="molecule type" value="Genomic_DNA"/>
</dbReference>
<protein>
    <submittedName>
        <fullName evidence="2">Nuclear transport factor 2 family protein</fullName>
    </submittedName>
</protein>
<evidence type="ECO:0000313" key="3">
    <source>
        <dbReference type="Proteomes" id="UP000717752"/>
    </source>
</evidence>
<dbReference type="SUPFAM" id="SSF54427">
    <property type="entry name" value="NTF2-like"/>
    <property type="match status" value="1"/>
</dbReference>
<comment type="caution">
    <text evidence="2">The sequence shown here is derived from an EMBL/GenBank/DDBJ whole genome shotgun (WGS) entry which is preliminary data.</text>
</comment>
<dbReference type="Proteomes" id="UP000717752">
    <property type="component" value="Unassembled WGS sequence"/>
</dbReference>
<reference evidence="2 3" key="1">
    <citation type="journal article" date="2021" name="MBio">
        <title>Poor Competitiveness of Bradyrhizobium in Pigeon Pea Root Colonization in Indian Soils.</title>
        <authorList>
            <person name="Chalasani D."/>
            <person name="Basu A."/>
            <person name="Pullabhotla S.V.S.R.N."/>
            <person name="Jorrin B."/>
            <person name="Neal A.L."/>
            <person name="Poole P.S."/>
            <person name="Podile A.R."/>
            <person name="Tkacz A."/>
        </authorList>
    </citation>
    <scope>NUCLEOTIDE SEQUENCE [LARGE SCALE GENOMIC DNA]</scope>
    <source>
        <strain evidence="2 3">HU56</strain>
    </source>
</reference>
<evidence type="ECO:0000259" key="1">
    <source>
        <dbReference type="Pfam" id="PF13474"/>
    </source>
</evidence>
<organism evidence="2 3">
    <name type="scientific">Rhizobium mesosinicum</name>
    <dbReference type="NCBI Taxonomy" id="335017"/>
    <lineage>
        <taxon>Bacteria</taxon>
        <taxon>Pseudomonadati</taxon>
        <taxon>Pseudomonadota</taxon>
        <taxon>Alphaproteobacteria</taxon>
        <taxon>Hyphomicrobiales</taxon>
        <taxon>Rhizobiaceae</taxon>
        <taxon>Rhizobium/Agrobacterium group</taxon>
        <taxon>Rhizobium</taxon>
    </lineage>
</organism>
<name>A0ABS7GNT7_9HYPH</name>
<dbReference type="RefSeq" id="WP_220332609.1">
    <property type="nucleotide sequence ID" value="NZ_JAEUAK010000001.1"/>
</dbReference>
<sequence length="156" mass="17519">MSDALSEIRGNEIVRDHTSALAALVRFYRAFNERDIEALEANWAQSDEPSMDNPIGGIRRGWGSIRAGYMRLFQGPATVTVTFRDFTLHNGTDYCLFVGREAGSCETPDGIIDLRIRTSRLFVRSQGSWRQLHHHGSIDEPAMLAEYQRAIFGANA</sequence>
<dbReference type="Pfam" id="PF13474">
    <property type="entry name" value="SnoaL_3"/>
    <property type="match status" value="1"/>
</dbReference>